<dbReference type="Pfam" id="PF17619">
    <property type="entry name" value="SCVP"/>
    <property type="match status" value="1"/>
</dbReference>
<evidence type="ECO:0000256" key="1">
    <source>
        <dbReference type="SAM" id="SignalP"/>
    </source>
</evidence>
<dbReference type="OMA" id="EESHHVF"/>
<evidence type="ECO:0000313" key="3">
    <source>
        <dbReference type="WBParaSite" id="HCON_00090930-00001"/>
    </source>
</evidence>
<dbReference type="InterPro" id="IPR035126">
    <property type="entry name" value="SCVP"/>
</dbReference>
<organism evidence="2 3">
    <name type="scientific">Haemonchus contortus</name>
    <name type="common">Barber pole worm</name>
    <dbReference type="NCBI Taxonomy" id="6289"/>
    <lineage>
        <taxon>Eukaryota</taxon>
        <taxon>Metazoa</taxon>
        <taxon>Ecdysozoa</taxon>
        <taxon>Nematoda</taxon>
        <taxon>Chromadorea</taxon>
        <taxon>Rhabditida</taxon>
        <taxon>Rhabditina</taxon>
        <taxon>Rhabditomorpha</taxon>
        <taxon>Strongyloidea</taxon>
        <taxon>Trichostrongylidae</taxon>
        <taxon>Haemonchus</taxon>
    </lineage>
</organism>
<dbReference type="OrthoDB" id="10307619at2759"/>
<dbReference type="Proteomes" id="UP000025227">
    <property type="component" value="Unplaced"/>
</dbReference>
<sequence>MLRLAVFVGVFAFSLAAAPRRLTRATAGGEHQDGPAQVTIVTYFNYAASMNSNSFLLEVVKSNVAQLEESHHVFYDARLINVKAENVDGMFGAVYTIHGVNCAKLDNFVSAIKGLSSLTKQVTVTCGGKTKTLP</sequence>
<protein>
    <submittedName>
        <fullName evidence="3">Inhibitor I9 domain-containing protein</fullName>
    </submittedName>
</protein>
<feature type="chain" id="PRO_5029781788" evidence="1">
    <location>
        <begin position="17"/>
        <end position="134"/>
    </location>
</feature>
<keyword evidence="1" id="KW-0732">Signal</keyword>
<dbReference type="WBParaSite" id="HCON_00090930-00001">
    <property type="protein sequence ID" value="HCON_00090930-00001"/>
    <property type="gene ID" value="HCON_00090930"/>
</dbReference>
<accession>A0A7I4YFR9</accession>
<dbReference type="AlphaFoldDB" id="A0A7I4YFR9"/>
<feature type="signal peptide" evidence="1">
    <location>
        <begin position="1"/>
        <end position="16"/>
    </location>
</feature>
<keyword evidence="2" id="KW-1185">Reference proteome</keyword>
<proteinExistence type="predicted"/>
<reference evidence="3" key="1">
    <citation type="submission" date="2020-12" db="UniProtKB">
        <authorList>
            <consortium name="WormBaseParasite"/>
        </authorList>
    </citation>
    <scope>IDENTIFICATION</scope>
    <source>
        <strain evidence="3">MHco3</strain>
    </source>
</reference>
<evidence type="ECO:0000313" key="2">
    <source>
        <dbReference type="Proteomes" id="UP000025227"/>
    </source>
</evidence>
<name>A0A7I4YFR9_HAECO</name>